<evidence type="ECO:0000313" key="4">
    <source>
        <dbReference type="Proteomes" id="UP000245680"/>
    </source>
</evidence>
<evidence type="ECO:0000256" key="1">
    <source>
        <dbReference type="SAM" id="Phobius"/>
    </source>
</evidence>
<feature type="transmembrane region" description="Helical" evidence="1">
    <location>
        <begin position="162"/>
        <end position="181"/>
    </location>
</feature>
<organism evidence="3 4">
    <name type="scientific">Meridianimarinicoccus roseus</name>
    <dbReference type="NCBI Taxonomy" id="2072018"/>
    <lineage>
        <taxon>Bacteria</taxon>
        <taxon>Pseudomonadati</taxon>
        <taxon>Pseudomonadota</taxon>
        <taxon>Alphaproteobacteria</taxon>
        <taxon>Rhodobacterales</taxon>
        <taxon>Paracoccaceae</taxon>
        <taxon>Meridianimarinicoccus</taxon>
    </lineage>
</organism>
<keyword evidence="4" id="KW-1185">Reference proteome</keyword>
<protein>
    <submittedName>
        <fullName evidence="3">Uncharacterized protein</fullName>
    </submittedName>
</protein>
<sequence>MNKILKAAFLAATLAVGTSASAAVVVFNAGGTITTAPATPISTDISSGDFVIATETLDPLGTNTFTFTALNDLVVSTIALAGVGTNTGADLAQVRFGFTATPATPFSSIVPNPDTASATGILPGFSLLAGDSFTIFWESVAPSASGTVGIAASFFTTDPPPIPLPAALPLLAGGIALLGLVRRKA</sequence>
<evidence type="ECO:0000313" key="3">
    <source>
        <dbReference type="EMBL" id="PWR03728.1"/>
    </source>
</evidence>
<gene>
    <name evidence="3" type="ORF">DKT77_05180</name>
</gene>
<comment type="caution">
    <text evidence="3">The sequence shown here is derived from an EMBL/GenBank/DDBJ whole genome shotgun (WGS) entry which is preliminary data.</text>
</comment>
<reference evidence="3 4" key="1">
    <citation type="submission" date="2018-05" db="EMBL/GenBank/DDBJ databases">
        <title>Rhodobacteraceae gen. nov., sp. nov. isolated from sea water.</title>
        <authorList>
            <person name="Ren Y."/>
        </authorList>
    </citation>
    <scope>NUCLEOTIDE SEQUENCE [LARGE SCALE GENOMIC DNA]</scope>
    <source>
        <strain evidence="3 4">TG-679</strain>
    </source>
</reference>
<name>A0A2V2LDV9_9RHOB</name>
<dbReference type="RefSeq" id="WP_109810659.1">
    <property type="nucleotide sequence ID" value="NZ_QGKU01000021.1"/>
</dbReference>
<feature type="signal peptide" evidence="2">
    <location>
        <begin position="1"/>
        <end position="22"/>
    </location>
</feature>
<proteinExistence type="predicted"/>
<keyword evidence="1" id="KW-0812">Transmembrane</keyword>
<feature type="chain" id="PRO_5016020788" evidence="2">
    <location>
        <begin position="23"/>
        <end position="185"/>
    </location>
</feature>
<keyword evidence="1" id="KW-0472">Membrane</keyword>
<accession>A0A2V2LDV9</accession>
<evidence type="ECO:0000256" key="2">
    <source>
        <dbReference type="SAM" id="SignalP"/>
    </source>
</evidence>
<dbReference type="Proteomes" id="UP000245680">
    <property type="component" value="Unassembled WGS sequence"/>
</dbReference>
<keyword evidence="1" id="KW-1133">Transmembrane helix</keyword>
<keyword evidence="2" id="KW-0732">Signal</keyword>
<dbReference type="OrthoDB" id="9910540at2"/>
<dbReference type="AlphaFoldDB" id="A0A2V2LDV9"/>
<dbReference type="EMBL" id="QGKU01000021">
    <property type="protein sequence ID" value="PWR03728.1"/>
    <property type="molecule type" value="Genomic_DNA"/>
</dbReference>